<feature type="compositionally biased region" description="Polar residues" evidence="1">
    <location>
        <begin position="493"/>
        <end position="505"/>
    </location>
</feature>
<feature type="region of interest" description="Disordered" evidence="1">
    <location>
        <begin position="415"/>
        <end position="464"/>
    </location>
</feature>
<evidence type="ECO:0000313" key="2">
    <source>
        <dbReference type="EMBL" id="KAK0133313.1"/>
    </source>
</evidence>
<feature type="compositionally biased region" description="Polar residues" evidence="1">
    <location>
        <begin position="519"/>
        <end position="544"/>
    </location>
</feature>
<name>A0AA47M4A2_MERPO</name>
<organism evidence="2 3">
    <name type="scientific">Merluccius polli</name>
    <name type="common">Benguela hake</name>
    <name type="synonym">Merluccius cadenati</name>
    <dbReference type="NCBI Taxonomy" id="89951"/>
    <lineage>
        <taxon>Eukaryota</taxon>
        <taxon>Metazoa</taxon>
        <taxon>Chordata</taxon>
        <taxon>Craniata</taxon>
        <taxon>Vertebrata</taxon>
        <taxon>Euteleostomi</taxon>
        <taxon>Actinopterygii</taxon>
        <taxon>Neopterygii</taxon>
        <taxon>Teleostei</taxon>
        <taxon>Neoteleostei</taxon>
        <taxon>Acanthomorphata</taxon>
        <taxon>Zeiogadaria</taxon>
        <taxon>Gadariae</taxon>
        <taxon>Gadiformes</taxon>
        <taxon>Gadoidei</taxon>
        <taxon>Merlucciidae</taxon>
        <taxon>Merluccius</taxon>
    </lineage>
</organism>
<feature type="compositionally biased region" description="Basic and acidic residues" evidence="1">
    <location>
        <begin position="30"/>
        <end position="42"/>
    </location>
</feature>
<feature type="compositionally biased region" description="Acidic residues" evidence="1">
    <location>
        <begin position="420"/>
        <end position="433"/>
    </location>
</feature>
<accession>A0AA47M4A2</accession>
<feature type="compositionally biased region" description="Polar residues" evidence="1">
    <location>
        <begin position="91"/>
        <end position="101"/>
    </location>
</feature>
<feature type="region of interest" description="Disordered" evidence="1">
    <location>
        <begin position="320"/>
        <end position="390"/>
    </location>
</feature>
<evidence type="ECO:0000256" key="1">
    <source>
        <dbReference type="SAM" id="MobiDB-lite"/>
    </source>
</evidence>
<feature type="compositionally biased region" description="Polar residues" evidence="1">
    <location>
        <begin position="56"/>
        <end position="71"/>
    </location>
</feature>
<feature type="region of interest" description="Disordered" evidence="1">
    <location>
        <begin position="488"/>
        <end position="550"/>
    </location>
</feature>
<dbReference type="PANTHER" id="PTHR22017">
    <property type="entry name" value="PHOTORECEPTOR CILIUM ACTIN REGULATOR"/>
    <property type="match status" value="1"/>
</dbReference>
<feature type="compositionally biased region" description="Polar residues" evidence="1">
    <location>
        <begin position="1"/>
        <end position="17"/>
    </location>
</feature>
<feature type="region of interest" description="Disordered" evidence="1">
    <location>
        <begin position="1"/>
        <end position="112"/>
    </location>
</feature>
<gene>
    <name evidence="2" type="ORF">N1851_031174</name>
</gene>
<feature type="compositionally biased region" description="Basic and acidic residues" evidence="1">
    <location>
        <begin position="345"/>
        <end position="354"/>
    </location>
</feature>
<dbReference type="AlphaFoldDB" id="A0AA47M4A2"/>
<feature type="compositionally biased region" description="Polar residues" evidence="1">
    <location>
        <begin position="357"/>
        <end position="390"/>
    </location>
</feature>
<proteinExistence type="predicted"/>
<keyword evidence="3" id="KW-1185">Reference proteome</keyword>
<dbReference type="EMBL" id="JAOPHQ010005996">
    <property type="protein sequence ID" value="KAK0133313.1"/>
    <property type="molecule type" value="Genomic_DNA"/>
</dbReference>
<dbReference type="PANTHER" id="PTHR22017:SF0">
    <property type="entry name" value="PHOTORECEPTOR CILIUM ACTIN REGULATOR"/>
    <property type="match status" value="1"/>
</dbReference>
<dbReference type="InterPro" id="IPR029352">
    <property type="entry name" value="PCARE"/>
</dbReference>
<dbReference type="Pfam" id="PF15449">
    <property type="entry name" value="Retinal"/>
    <property type="match status" value="2"/>
</dbReference>
<evidence type="ECO:0008006" key="4">
    <source>
        <dbReference type="Google" id="ProtNLM"/>
    </source>
</evidence>
<sequence length="550" mass="60667">MGCSPSKGNNFGTNSSFRRARILLPGTEDVSPREFVSEETRDFSGSADGDTKERNSTGPAQSPQTEPLSTPQKRRTFVSDSPQEAVLLDISGSQVTSNTPGAQGKQKPVEKDTVDKRLAKKPKKISRGVKPVKKKEKEKKAILLEQKVDFPEPLVKAHQAAYGFLNPSITKYDVLLGLLEQATQTQVSVQPMVAFMLLRYEEINRGLEAMAYEGEKLLKENGEHLAWPSPMKNPSSPLKPGSADIDPPPDLLQQLLQYTTQRMRNVCQTVGEIEDSALEEAVEYFASLSELLEEKLQVKRATDARLMQLLTRIETASLRKPGPEDSALFSEDSGIGAESESLAGSERRLRRESCESTGTNITTSSSPMGCNTTTRHWSSSRKLASKNSLSGSLTSIDSTCTIMAKELNDTESILGSASLDDAEEDDIDNDVDDKDMVDRRRANSSPIDPSQRPRRLPPKRIENPRNVEMTLKMKDAISGRIQFVPSHHAISKTKITGSPKNSRQQWTEEDEERSRKRPQTASNYSKGGSTQKPSAQTATLSISRVSEKQG</sequence>
<reference evidence="2" key="1">
    <citation type="journal article" date="2023" name="Front. Mar. Sci.">
        <title>A new Merluccius polli reference genome to investigate the effects of global change in West African waters.</title>
        <authorList>
            <person name="Mateo J.L."/>
            <person name="Blanco-Fernandez C."/>
            <person name="Garcia-Vazquez E."/>
            <person name="Machado-Schiaffino G."/>
        </authorList>
    </citation>
    <scope>NUCLEOTIDE SEQUENCE</scope>
    <source>
        <strain evidence="2">C29</strain>
        <tissue evidence="2">Fin</tissue>
    </source>
</reference>
<dbReference type="Proteomes" id="UP001174136">
    <property type="component" value="Unassembled WGS sequence"/>
</dbReference>
<evidence type="ECO:0000313" key="3">
    <source>
        <dbReference type="Proteomes" id="UP001174136"/>
    </source>
</evidence>
<protein>
    <recommendedName>
        <fullName evidence="4">Photoreceptor cilium actin regulator</fullName>
    </recommendedName>
</protein>
<comment type="caution">
    <text evidence="2">The sequence shown here is derived from an EMBL/GenBank/DDBJ whole genome shotgun (WGS) entry which is preliminary data.</text>
</comment>